<evidence type="ECO:0000256" key="5">
    <source>
        <dbReference type="SAM" id="MobiDB-lite"/>
    </source>
</evidence>
<feature type="compositionally biased region" description="Polar residues" evidence="5">
    <location>
        <begin position="54"/>
        <end position="64"/>
    </location>
</feature>
<feature type="compositionally biased region" description="Low complexity" evidence="5">
    <location>
        <begin position="17"/>
        <end position="35"/>
    </location>
</feature>
<feature type="region of interest" description="Disordered" evidence="5">
    <location>
        <begin position="1"/>
        <end position="145"/>
    </location>
</feature>
<dbReference type="PROSITE" id="PS51635">
    <property type="entry name" value="PNPLA"/>
    <property type="match status" value="1"/>
</dbReference>
<feature type="compositionally biased region" description="Basic and acidic residues" evidence="5">
    <location>
        <begin position="96"/>
        <end position="108"/>
    </location>
</feature>
<dbReference type="GO" id="GO:0016042">
    <property type="term" value="P:lipid catabolic process"/>
    <property type="evidence" value="ECO:0007669"/>
    <property type="project" value="UniProtKB-UniRule"/>
</dbReference>
<evidence type="ECO:0000256" key="1">
    <source>
        <dbReference type="ARBA" id="ARBA00022801"/>
    </source>
</evidence>
<dbReference type="RefSeq" id="WP_335645802.1">
    <property type="nucleotide sequence ID" value="NZ_CP010310.2"/>
</dbReference>
<feature type="compositionally biased region" description="Basic residues" evidence="5">
    <location>
        <begin position="131"/>
        <end position="140"/>
    </location>
</feature>
<feature type="short sequence motif" description="GXGXXG" evidence="4">
    <location>
        <begin position="149"/>
        <end position="154"/>
    </location>
</feature>
<keyword evidence="2 4" id="KW-0442">Lipid degradation</keyword>
<evidence type="ECO:0000256" key="3">
    <source>
        <dbReference type="ARBA" id="ARBA00023098"/>
    </source>
</evidence>
<dbReference type="SUPFAM" id="SSF52151">
    <property type="entry name" value="FabD/lysophospholipase-like"/>
    <property type="match status" value="1"/>
</dbReference>
<evidence type="ECO:0000256" key="4">
    <source>
        <dbReference type="PROSITE-ProRule" id="PRU01161"/>
    </source>
</evidence>
<proteinExistence type="predicted"/>
<dbReference type="Gene3D" id="3.40.1090.10">
    <property type="entry name" value="Cytosolic phospholipase A2 catalytic domain"/>
    <property type="match status" value="2"/>
</dbReference>
<name>A0AAJ4ZEW5_PANPU</name>
<evidence type="ECO:0000256" key="2">
    <source>
        <dbReference type="ARBA" id="ARBA00022963"/>
    </source>
</evidence>
<organism evidence="7 8">
    <name type="scientific">Pandoraea pulmonicola</name>
    <dbReference type="NCBI Taxonomy" id="93221"/>
    <lineage>
        <taxon>Bacteria</taxon>
        <taxon>Pseudomonadati</taxon>
        <taxon>Pseudomonadota</taxon>
        <taxon>Betaproteobacteria</taxon>
        <taxon>Burkholderiales</taxon>
        <taxon>Burkholderiaceae</taxon>
        <taxon>Pandoraea</taxon>
    </lineage>
</organism>
<evidence type="ECO:0000313" key="8">
    <source>
        <dbReference type="Proteomes" id="UP000254589"/>
    </source>
</evidence>
<feature type="compositionally biased region" description="Polar residues" evidence="5">
    <location>
        <begin position="117"/>
        <end position="130"/>
    </location>
</feature>
<dbReference type="AlphaFoldDB" id="A0AAJ4ZEW5"/>
<dbReference type="InterPro" id="IPR002641">
    <property type="entry name" value="PNPLA_dom"/>
</dbReference>
<dbReference type="Pfam" id="PF01734">
    <property type="entry name" value="Patatin"/>
    <property type="match status" value="1"/>
</dbReference>
<feature type="short sequence motif" description="GXSXG" evidence="4">
    <location>
        <begin position="177"/>
        <end position="181"/>
    </location>
</feature>
<dbReference type="InterPro" id="IPR050301">
    <property type="entry name" value="NTE"/>
</dbReference>
<keyword evidence="3 4" id="KW-0443">Lipid metabolism</keyword>
<dbReference type="GO" id="GO:0016787">
    <property type="term" value="F:hydrolase activity"/>
    <property type="evidence" value="ECO:0007669"/>
    <property type="project" value="UniProtKB-UniRule"/>
</dbReference>
<evidence type="ECO:0000313" key="7">
    <source>
        <dbReference type="EMBL" id="SUA92098.1"/>
    </source>
</evidence>
<dbReference type="InterPro" id="IPR016035">
    <property type="entry name" value="Acyl_Trfase/lysoPLipase"/>
</dbReference>
<dbReference type="PANTHER" id="PTHR14226:SF78">
    <property type="entry name" value="SLR0060 PROTEIN"/>
    <property type="match status" value="1"/>
</dbReference>
<protein>
    <submittedName>
        <fullName evidence="7">Patatin</fullName>
    </submittedName>
</protein>
<accession>A0AAJ4ZEW5</accession>
<comment type="caution">
    <text evidence="7">The sequence shown here is derived from an EMBL/GenBank/DDBJ whole genome shotgun (WGS) entry which is preliminary data.</text>
</comment>
<feature type="domain" description="PNPLA" evidence="6">
    <location>
        <begin position="145"/>
        <end position="348"/>
    </location>
</feature>
<feature type="short sequence motif" description="DGA/G" evidence="4">
    <location>
        <begin position="335"/>
        <end position="337"/>
    </location>
</feature>
<dbReference type="EMBL" id="UGSJ01000001">
    <property type="protein sequence ID" value="SUA92098.1"/>
    <property type="molecule type" value="Genomic_DNA"/>
</dbReference>
<keyword evidence="1 4" id="KW-0378">Hydrolase</keyword>
<dbReference type="PANTHER" id="PTHR14226">
    <property type="entry name" value="NEUROPATHY TARGET ESTERASE/SWISS CHEESE D.MELANOGASTER"/>
    <property type="match status" value="1"/>
</dbReference>
<gene>
    <name evidence="7" type="ORF">NCTC13159_03619</name>
</gene>
<reference evidence="7 8" key="1">
    <citation type="submission" date="2018-06" db="EMBL/GenBank/DDBJ databases">
        <authorList>
            <consortium name="Pathogen Informatics"/>
            <person name="Doyle S."/>
        </authorList>
    </citation>
    <scope>NUCLEOTIDE SEQUENCE [LARGE SCALE GENOMIC DNA]</scope>
    <source>
        <strain evidence="7 8">NCTC13159</strain>
    </source>
</reference>
<feature type="active site" description="Nucleophile" evidence="4">
    <location>
        <position position="179"/>
    </location>
</feature>
<sequence>MSRLPPESADDAAGELPSSAPASARDPSTSTTRTARASRARRTIGAAEPPDTSPTPSNGTNTDLEPSDVPLLPPDGRTRSGKAPATRARKPPSTAKRKDSHADAKGDLDTPAGTGNGSRTSGTPTQSSKPLRSRRGNAKHKGIDLGLQGGGAHGAYAWGVLDKLLEDGRLEFEGISGASAGTMNAVVLAHGLLERPGVDPREKAREALHSFWLGVSQAGSSATAWAQTVFSWLNGRPTEYPVWHDWMQSMQQWMMPFSQPTTEINPLRTVLEAQVDFERLRESTATHLFVSATNIRTGNIRIFRTPEITLDVAMASACLPWLFKPVKIEEDYYWDGGYLGNPALYPFYYETVTSDILIVHINPIERKEKPVLPGQIMNRVNEITFNASLQREFRAISFVHKLIDEGWLKPEFRKRLKYPLIHSIRADKELYDLSSSTKFVTDWHFLTTLRDRGREAASRWLDAHYGDVGVRSSVDLRRDYLQRLPDATAIKA</sequence>
<evidence type="ECO:0000259" key="6">
    <source>
        <dbReference type="PROSITE" id="PS51635"/>
    </source>
</evidence>
<dbReference type="Proteomes" id="UP000254589">
    <property type="component" value="Unassembled WGS sequence"/>
</dbReference>
<feature type="active site" description="Proton acceptor" evidence="4">
    <location>
        <position position="335"/>
    </location>
</feature>